<comment type="caution">
    <text evidence="2">The sequence shown here is derived from an EMBL/GenBank/DDBJ whole genome shotgun (WGS) entry which is preliminary data.</text>
</comment>
<keyword evidence="3" id="KW-1185">Reference proteome</keyword>
<feature type="transmembrane region" description="Helical" evidence="1">
    <location>
        <begin position="298"/>
        <end position="317"/>
    </location>
</feature>
<evidence type="ECO:0000313" key="3">
    <source>
        <dbReference type="Proteomes" id="UP000688137"/>
    </source>
</evidence>
<name>A0A8S1Q551_PARPR</name>
<feature type="transmembrane region" description="Helical" evidence="1">
    <location>
        <begin position="1606"/>
        <end position="1629"/>
    </location>
</feature>
<dbReference type="EMBL" id="CAJJDM010000147">
    <property type="protein sequence ID" value="CAD8110155.1"/>
    <property type="molecule type" value="Genomic_DNA"/>
</dbReference>
<feature type="transmembrane region" description="Helical" evidence="1">
    <location>
        <begin position="134"/>
        <end position="160"/>
    </location>
</feature>
<accession>A0A8S1Q551</accession>
<evidence type="ECO:0000256" key="1">
    <source>
        <dbReference type="SAM" id="Phobius"/>
    </source>
</evidence>
<feature type="transmembrane region" description="Helical" evidence="1">
    <location>
        <begin position="94"/>
        <end position="113"/>
    </location>
</feature>
<feature type="transmembrane region" description="Helical" evidence="1">
    <location>
        <begin position="1289"/>
        <end position="1309"/>
    </location>
</feature>
<feature type="transmembrane region" description="Helical" evidence="1">
    <location>
        <begin position="217"/>
        <end position="233"/>
    </location>
</feature>
<feature type="transmembrane region" description="Helical" evidence="1">
    <location>
        <begin position="1394"/>
        <end position="1418"/>
    </location>
</feature>
<dbReference type="OMA" id="NRNANHY"/>
<feature type="transmembrane region" description="Helical" evidence="1">
    <location>
        <begin position="1088"/>
        <end position="1107"/>
    </location>
</feature>
<keyword evidence="1" id="KW-0812">Transmembrane</keyword>
<dbReference type="PANTHER" id="PTHR31600">
    <property type="entry name" value="TINY MACROCYSTS PROTEIN B-RELATED"/>
    <property type="match status" value="1"/>
</dbReference>
<dbReference type="Proteomes" id="UP000688137">
    <property type="component" value="Unassembled WGS sequence"/>
</dbReference>
<sequence>MKIKQDKQKVSIPLKEQFINSILQLYYYAPLNKSVLFGFYALGLLQPLLFQNFPLNSFTQLDDQILTPINQFWYIEVVARLDFIIQDYIPKYCYLIPMIFSIVFIFIPLLLNISNKWNSNNKRIINKLSFYMHLSSYLFQLQPIFLQIPLYCLCFQSLSYNINSDDIIELNYLNITLTTISLLFLYTINFLIILLCKETIDFNLNCFSNLKLSFGDFIIWILNIFQIIIFYNLKKYNEILQAIILFASSLIMLYNIFRLLTCLKKMILTTLIIISYQFIQSLLILVNFESEIDININIIIYIIVPLLTQILYEFFIYRDYKMMLKTQKFSISNCKYILGKFFNDEFISFSQSIIIYTKIIIEYQQKKLSIEPQQQLPLTYINQEYLPKYLLNFYYKTQMKKYIKELQRVDSKNRNANHYVHYVALLYRIGLNNLALKQINILLFNITMRTNSRSQVKEKISEQIKSFNTMNQRKQSMSKSSKSQDVQDAGQLQINKLNKMLAFTGTHLLNFYQKVRVMILREKVRDKLKLSFQYKEMIGDTYSLQMAIELFLKSEKRNQNLKEQVQMLVNSKLGFYLQLQQVKHIRSVQLFQVSKQLSKKIEILENKLIKLYKYFPSQRIQSLYTYFQGELLDNYLYAHKITCNSSISDEKLINVHSNTDQKHALFNKDLIYLNVKLFEDTQELQIQNITPQICTFFQRNYDDLKANSNIDYLLPDGIINEHQLLVQRFLQSSQSRFYLSKNLSFFKLHSIIIKPFEFFFEVNFSDITQIQFLAFLNESFQTSAYIFVDVNQQVGGITQNLLDKLGFSNYYIENIKSKLLFNTPIEYLIPRFLQLTTQKDILNFTDFQFLKQSILINPLINDDDRIRNTKQDFSEWQLEENLIYCECLISIHIRDLYGYQYYIVEIKELKINDSYFQNELENISLDQAFTPVSDQEGLANPPGILKIEKEKFEPLRRNDHQFEINLILDKSQQFYHPDQQKYEVNLMSPVDLSANPTPLNSANPLLKQQEFYSQIGQNPEGISYSSKNQFGKAVDMDDLEQVKKPQFENKGEDTNSSQVGWAKQSQFYKKYEMIQQILKSHNPKQLKIFTILLVIYFIISCIHYIIIITKNQDDLNQFISEIDMIELHSSFMAPHDIFVAMRIAIVSYTSYIQDGALTVTQANALMKPFYDNIQIGFTEIKEVFIKQLNNQNLQPFFENKTIGMIFMGANTSDVYNVTLNIREALQQIIQNLHQYKYRYENRMSTSGSSIQVFGVANQFYLHYWLEELTLEIMDYSTNRSMTIESDWTTIWAIFVVITLIITLFIIYYYRLFNKRQDMYLGVFKFCNLSRLQYEIDRYKLIQKQLLKNPDLVFLYKFDLSQKEQQLLIQQKIQDQLNRKNKDQQRNTQLQYESLSIIISISLILGIWIIFLGLSIIIFQGELSFLKKYPDTVDIYKLIQDMTYSSATLYQNRDFHFIFPNFTYMTEFDDKQLFSLIDQGIENILKFNLLTQRFDSSKYQVNNDFVLFFNQVQKQSVCDILSQEQLGFLVDFCPISIQGNYLKGVMAALNFMKNQIQTQIVANRFSKRLEYPIYDNEAGIIMVRVFQMMTQKLKTSMLGVTNDLQTVSIVLSSIYLIFAILSISVIFLGLKKYLETEFNTIKRFVQLIPSSITMLDDQFERYIRALLVEEIS</sequence>
<evidence type="ECO:0008006" key="4">
    <source>
        <dbReference type="Google" id="ProtNLM"/>
    </source>
</evidence>
<proteinExistence type="predicted"/>
<feature type="transmembrane region" description="Helical" evidence="1">
    <location>
        <begin position="266"/>
        <end position="286"/>
    </location>
</feature>
<dbReference type="PANTHER" id="PTHR31600:SF2">
    <property type="entry name" value="GAMETE ENRICHED GENE 10 PROTEIN-RELATED"/>
    <property type="match status" value="1"/>
</dbReference>
<gene>
    <name evidence="2" type="ORF">PPRIM_AZ9-3.1.T1430043</name>
</gene>
<dbReference type="InterPro" id="IPR052994">
    <property type="entry name" value="Tiny_macrocysts_regulators"/>
</dbReference>
<feature type="transmembrane region" description="Helical" evidence="1">
    <location>
        <begin position="172"/>
        <end position="196"/>
    </location>
</feature>
<organism evidence="2 3">
    <name type="scientific">Paramecium primaurelia</name>
    <dbReference type="NCBI Taxonomy" id="5886"/>
    <lineage>
        <taxon>Eukaryota</taxon>
        <taxon>Sar</taxon>
        <taxon>Alveolata</taxon>
        <taxon>Ciliophora</taxon>
        <taxon>Intramacronucleata</taxon>
        <taxon>Oligohymenophorea</taxon>
        <taxon>Peniculida</taxon>
        <taxon>Parameciidae</taxon>
        <taxon>Paramecium</taxon>
    </lineage>
</organism>
<feature type="transmembrane region" description="Helical" evidence="1">
    <location>
        <begin position="239"/>
        <end position="257"/>
    </location>
</feature>
<keyword evidence="1" id="KW-0472">Membrane</keyword>
<reference evidence="2" key="1">
    <citation type="submission" date="2021-01" db="EMBL/GenBank/DDBJ databases">
        <authorList>
            <consortium name="Genoscope - CEA"/>
            <person name="William W."/>
        </authorList>
    </citation>
    <scope>NUCLEOTIDE SEQUENCE</scope>
</reference>
<protein>
    <recommendedName>
        <fullName evidence="4">Transmembrane protein</fullName>
    </recommendedName>
</protein>
<keyword evidence="1" id="KW-1133">Transmembrane helix</keyword>
<evidence type="ECO:0000313" key="2">
    <source>
        <dbReference type="EMBL" id="CAD8110155.1"/>
    </source>
</evidence>